<reference evidence="1 2" key="1">
    <citation type="submission" date="2023-10" db="EMBL/GenBank/DDBJ databases">
        <title>Niallia locisalis sp.nov. isolated from a salt pond sample.</title>
        <authorList>
            <person name="Li X.-J."/>
            <person name="Dong L."/>
        </authorList>
    </citation>
    <scope>NUCLEOTIDE SEQUENCE [LARGE SCALE GENOMIC DNA]</scope>
    <source>
        <strain evidence="1 2">DSM 29761</strain>
    </source>
</reference>
<dbReference type="Proteomes" id="UP001357223">
    <property type="component" value="Chromosome"/>
</dbReference>
<proteinExistence type="predicted"/>
<dbReference type="EMBL" id="CP137640">
    <property type="protein sequence ID" value="WVX82730.1"/>
    <property type="molecule type" value="Genomic_DNA"/>
</dbReference>
<dbReference type="RefSeq" id="WP_338451626.1">
    <property type="nucleotide sequence ID" value="NZ_CP137640.1"/>
</dbReference>
<sequence>MTVCIIGSVSFFQKESQQSITTKNAKALLEKSGYVIIPAAEYNELQKKAKAETNEE</sequence>
<accession>A0ABZ2CLE3</accession>
<evidence type="ECO:0000313" key="1">
    <source>
        <dbReference type="EMBL" id="WVX82730.1"/>
    </source>
</evidence>
<evidence type="ECO:0000313" key="2">
    <source>
        <dbReference type="Proteomes" id="UP001357223"/>
    </source>
</evidence>
<organism evidence="1 2">
    <name type="scientific">Niallia oryzisoli</name>
    <dbReference type="NCBI Taxonomy" id="1737571"/>
    <lineage>
        <taxon>Bacteria</taxon>
        <taxon>Bacillati</taxon>
        <taxon>Bacillota</taxon>
        <taxon>Bacilli</taxon>
        <taxon>Bacillales</taxon>
        <taxon>Bacillaceae</taxon>
        <taxon>Niallia</taxon>
    </lineage>
</organism>
<name>A0ABZ2CLE3_9BACI</name>
<keyword evidence="2" id="KW-1185">Reference proteome</keyword>
<protein>
    <recommendedName>
        <fullName evidence="3">BRCT domain-containing protein</fullName>
    </recommendedName>
</protein>
<evidence type="ECO:0008006" key="3">
    <source>
        <dbReference type="Google" id="ProtNLM"/>
    </source>
</evidence>
<gene>
    <name evidence="1" type="ORF">R4Z09_07035</name>
</gene>